<dbReference type="CDD" id="cd06558">
    <property type="entry name" value="crotonase-like"/>
    <property type="match status" value="1"/>
</dbReference>
<keyword evidence="3" id="KW-1185">Reference proteome</keyword>
<dbReference type="Pfam" id="PF00378">
    <property type="entry name" value="ECH_1"/>
    <property type="match status" value="1"/>
</dbReference>
<dbReference type="STRING" id="927083.DB32_003794"/>
<dbReference type="KEGG" id="samy:DB32_003794"/>
<dbReference type="PANTHER" id="PTHR43802">
    <property type="entry name" value="ENOYL-COA HYDRATASE"/>
    <property type="match status" value="1"/>
</dbReference>
<sequence length="259" mass="27873">MAERIRYETKSHVARIALDRASKRNAFDLLMLRELAEAYTTFEDDPDARCAIVHANGDHFTAGLDLAEVGPAVASGAALFPDGCVDPLGLRGRVRTKPVVIAIQGYCLTIGIELALACDVGIAASDVKCGQIEIKRGIFPFGGATIRLPARAGWGNAMRWLLTGDTFDANEALRLGLVQEVVAPGQQTERAITIAETIAKQAPLGVYATLESARIAEHEGEPAAARALLDQARKLMATDDAREGLMSFVERREGRFTGR</sequence>
<gene>
    <name evidence="2" type="ORF">DB32_003794</name>
</gene>
<dbReference type="OrthoDB" id="5365311at2"/>
<evidence type="ECO:0000313" key="3">
    <source>
        <dbReference type="Proteomes" id="UP000034883"/>
    </source>
</evidence>
<dbReference type="InterPro" id="IPR014748">
    <property type="entry name" value="Enoyl-CoA_hydra_C"/>
</dbReference>
<accession>A0A0F6YJW9</accession>
<dbReference type="InterPro" id="IPR001753">
    <property type="entry name" value="Enoyl-CoA_hydra/iso"/>
</dbReference>
<dbReference type="Proteomes" id="UP000034883">
    <property type="component" value="Chromosome"/>
</dbReference>
<dbReference type="PANTHER" id="PTHR43802:SF1">
    <property type="entry name" value="IP11341P-RELATED"/>
    <property type="match status" value="1"/>
</dbReference>
<dbReference type="RefSeq" id="WP_053233799.1">
    <property type="nucleotide sequence ID" value="NZ_CP011125.1"/>
</dbReference>
<dbReference type="InterPro" id="IPR029045">
    <property type="entry name" value="ClpP/crotonase-like_dom_sf"/>
</dbReference>
<dbReference type="NCBIfam" id="NF005126">
    <property type="entry name" value="PRK06563.1"/>
    <property type="match status" value="1"/>
</dbReference>
<dbReference type="SUPFAM" id="SSF52096">
    <property type="entry name" value="ClpP/crotonase"/>
    <property type="match status" value="1"/>
</dbReference>
<protein>
    <submittedName>
        <fullName evidence="2">Enoyl-CoA hydratase</fullName>
    </submittedName>
</protein>
<dbReference type="GO" id="GO:0003824">
    <property type="term" value="F:catalytic activity"/>
    <property type="evidence" value="ECO:0007669"/>
    <property type="project" value="UniProtKB-ARBA"/>
</dbReference>
<comment type="similarity">
    <text evidence="1">Belongs to the enoyl-CoA hydratase/isomerase family.</text>
</comment>
<dbReference type="EMBL" id="CP011125">
    <property type="protein sequence ID" value="AKF06645.1"/>
    <property type="molecule type" value="Genomic_DNA"/>
</dbReference>
<dbReference type="Gene3D" id="3.90.226.10">
    <property type="entry name" value="2-enoyl-CoA Hydratase, Chain A, domain 1"/>
    <property type="match status" value="1"/>
</dbReference>
<evidence type="ECO:0000256" key="1">
    <source>
        <dbReference type="ARBA" id="ARBA00005254"/>
    </source>
</evidence>
<organism evidence="2 3">
    <name type="scientific">Sandaracinus amylolyticus</name>
    <dbReference type="NCBI Taxonomy" id="927083"/>
    <lineage>
        <taxon>Bacteria</taxon>
        <taxon>Pseudomonadati</taxon>
        <taxon>Myxococcota</taxon>
        <taxon>Polyangia</taxon>
        <taxon>Polyangiales</taxon>
        <taxon>Sandaracinaceae</taxon>
        <taxon>Sandaracinus</taxon>
    </lineage>
</organism>
<reference evidence="2 3" key="1">
    <citation type="submission" date="2015-03" db="EMBL/GenBank/DDBJ databases">
        <title>Genome assembly of Sandaracinus amylolyticus DSM 53668.</title>
        <authorList>
            <person name="Sharma G."/>
            <person name="Subramanian S."/>
        </authorList>
    </citation>
    <scope>NUCLEOTIDE SEQUENCE [LARGE SCALE GENOMIC DNA]</scope>
    <source>
        <strain evidence="2 3">DSM 53668</strain>
    </source>
</reference>
<dbReference type="AlphaFoldDB" id="A0A0F6YJW9"/>
<dbReference type="Gene3D" id="1.10.12.10">
    <property type="entry name" value="Lyase 2-enoyl-coa Hydratase, Chain A, domain 2"/>
    <property type="match status" value="1"/>
</dbReference>
<proteinExistence type="inferred from homology"/>
<name>A0A0F6YJW9_9BACT</name>
<evidence type="ECO:0000313" key="2">
    <source>
        <dbReference type="EMBL" id="AKF06645.1"/>
    </source>
</evidence>